<comment type="caution">
    <text evidence="2">The sequence shown here is derived from an EMBL/GenBank/DDBJ whole genome shotgun (WGS) entry which is preliminary data.</text>
</comment>
<evidence type="ECO:0008006" key="4">
    <source>
        <dbReference type="Google" id="ProtNLM"/>
    </source>
</evidence>
<dbReference type="Proteomes" id="UP000823941">
    <property type="component" value="Chromosome 1"/>
</dbReference>
<evidence type="ECO:0000256" key="1">
    <source>
        <dbReference type="ARBA" id="ARBA00008468"/>
    </source>
</evidence>
<keyword evidence="3" id="KW-1185">Reference proteome</keyword>
<dbReference type="InterPro" id="IPR019269">
    <property type="entry name" value="BLOC1_su2"/>
</dbReference>
<dbReference type="Pfam" id="PF10046">
    <property type="entry name" value="BLOC1_2"/>
    <property type="match status" value="1"/>
</dbReference>
<proteinExistence type="inferred from homology"/>
<organism evidence="2 3">
    <name type="scientific">Plutella xylostella</name>
    <name type="common">Diamondback moth</name>
    <name type="synonym">Plutella maculipennis</name>
    <dbReference type="NCBI Taxonomy" id="51655"/>
    <lineage>
        <taxon>Eukaryota</taxon>
        <taxon>Metazoa</taxon>
        <taxon>Ecdysozoa</taxon>
        <taxon>Arthropoda</taxon>
        <taxon>Hexapoda</taxon>
        <taxon>Insecta</taxon>
        <taxon>Pterygota</taxon>
        <taxon>Neoptera</taxon>
        <taxon>Endopterygota</taxon>
        <taxon>Lepidoptera</taxon>
        <taxon>Glossata</taxon>
        <taxon>Ditrysia</taxon>
        <taxon>Yponomeutoidea</taxon>
        <taxon>Plutellidae</taxon>
        <taxon>Plutella</taxon>
    </lineage>
</organism>
<dbReference type="EMBL" id="JAHIBW010000001">
    <property type="protein sequence ID" value="KAG7313079.1"/>
    <property type="molecule type" value="Genomic_DNA"/>
</dbReference>
<accession>A0ABQ7R701</accession>
<name>A0ABQ7R701_PLUXY</name>
<evidence type="ECO:0000313" key="2">
    <source>
        <dbReference type="EMBL" id="KAG7313079.1"/>
    </source>
</evidence>
<gene>
    <name evidence="2" type="ORF">JYU34_000161</name>
</gene>
<reference evidence="2 3" key="1">
    <citation type="submission" date="2021-06" db="EMBL/GenBank/DDBJ databases">
        <title>A haploid diamondback moth (Plutella xylostella L.) genome assembly resolves 31 chromosomes and identifies a diamide resistance mutation.</title>
        <authorList>
            <person name="Ward C.M."/>
            <person name="Perry K.D."/>
            <person name="Baker G."/>
            <person name="Powis K."/>
            <person name="Heckel D.G."/>
            <person name="Baxter S.W."/>
        </authorList>
    </citation>
    <scope>NUCLEOTIDE SEQUENCE [LARGE SCALE GENOMIC DNA]</scope>
    <source>
        <strain evidence="2 3">LV</strain>
        <tissue evidence="2">Single pupa</tissue>
    </source>
</reference>
<dbReference type="PANTHER" id="PTHR46479:SF1">
    <property type="entry name" value="BIOGENESIS OF LYSOSOME-RELATED ORGANELLES COMPLEX 1 SUBUNIT 2"/>
    <property type="match status" value="1"/>
</dbReference>
<evidence type="ECO:0000313" key="3">
    <source>
        <dbReference type="Proteomes" id="UP000823941"/>
    </source>
</evidence>
<dbReference type="PANTHER" id="PTHR46479">
    <property type="entry name" value="BIOGENESIS OF LYSOSOME-RELATED ORGANELLES COMPLEX 1 SUBUNIT 2"/>
    <property type="match status" value="1"/>
</dbReference>
<protein>
    <recommendedName>
        <fullName evidence="4">Biogenesis of lysosome-related organelles complex 1 subunit 2</fullName>
    </recommendedName>
</protein>
<sequence length="146" mass="16681">MTEESPEKWPQEFKPAKGMNISTSTSSFEALNPHDPNLSRLATSLFQKTSEYLTGELTATQDHYVLLEDINQLAITKYADLRQIAANLGKTVNEYNEMFSANIAPLLQQIDLMEARVTQFEGAAYRLDAYTRQLRARFKELDDKRT</sequence>
<comment type="similarity">
    <text evidence="1">Belongs to the BLOC1S2 family.</text>
</comment>